<dbReference type="InterPro" id="IPR031739">
    <property type="entry name" value="Ncaph2"/>
</dbReference>
<dbReference type="Pfam" id="PF06278">
    <property type="entry name" value="CNDH2_N"/>
    <property type="match status" value="1"/>
</dbReference>
<accession>D8QR20</accession>
<feature type="compositionally biased region" description="Acidic residues" evidence="7">
    <location>
        <begin position="368"/>
        <end position="378"/>
    </location>
</feature>
<dbReference type="InterPro" id="IPR031737">
    <property type="entry name" value="CNDH2_C"/>
</dbReference>
<dbReference type="KEGG" id="smo:SELMODRAFT_402556"/>
<dbReference type="OMA" id="NPYEPGN"/>
<dbReference type="FunCoup" id="D8QR20">
    <property type="interactions" value="3082"/>
</dbReference>
<feature type="region of interest" description="Disordered" evidence="7">
    <location>
        <begin position="256"/>
        <end position="292"/>
    </location>
</feature>
<evidence type="ECO:0000313" key="11">
    <source>
        <dbReference type="EMBL" id="EFJ37903.1"/>
    </source>
</evidence>
<dbReference type="Gramene" id="EFJ37903">
    <property type="protein sequence ID" value="EFJ37903"/>
    <property type="gene ID" value="SELMODRAFT_402556"/>
</dbReference>
<dbReference type="PANTHER" id="PTHR14324:SF3">
    <property type="entry name" value="CONDENSIN-2 COMPLEX SUBUNIT H2"/>
    <property type="match status" value="1"/>
</dbReference>
<evidence type="ECO:0000256" key="4">
    <source>
        <dbReference type="ARBA" id="ARBA00023067"/>
    </source>
</evidence>
<name>D8QR20_SELML</name>
<feature type="domain" description="Condensin II complex subunit H2 N-terminal" evidence="8">
    <location>
        <begin position="9"/>
        <end position="120"/>
    </location>
</feature>
<dbReference type="STRING" id="88036.D8QR20"/>
<keyword evidence="5" id="KW-0539">Nucleus</keyword>
<dbReference type="PANTHER" id="PTHR14324">
    <property type="entry name" value="CONDENSIN-2 COMPLEX SUBUNIT H2"/>
    <property type="match status" value="1"/>
</dbReference>
<evidence type="ECO:0000256" key="2">
    <source>
        <dbReference type="ARBA" id="ARBA00007844"/>
    </source>
</evidence>
<gene>
    <name evidence="11" type="ORF">SELMODRAFT_402556</name>
</gene>
<dbReference type="GO" id="GO:0005634">
    <property type="term" value="C:nucleus"/>
    <property type="evidence" value="ECO:0000318"/>
    <property type="project" value="GO_Central"/>
</dbReference>
<evidence type="ECO:0000256" key="6">
    <source>
        <dbReference type="ARBA" id="ARBA00030479"/>
    </source>
</evidence>
<dbReference type="GO" id="GO:0003682">
    <property type="term" value="F:chromatin binding"/>
    <property type="evidence" value="ECO:0000318"/>
    <property type="project" value="GO_Central"/>
</dbReference>
<evidence type="ECO:0000256" key="1">
    <source>
        <dbReference type="ARBA" id="ARBA00004123"/>
    </source>
</evidence>
<evidence type="ECO:0000259" key="8">
    <source>
        <dbReference type="Pfam" id="PF06278"/>
    </source>
</evidence>
<reference evidence="11 12" key="1">
    <citation type="journal article" date="2011" name="Science">
        <title>The Selaginella genome identifies genetic changes associated with the evolution of vascular plants.</title>
        <authorList>
            <person name="Banks J.A."/>
            <person name="Nishiyama T."/>
            <person name="Hasebe M."/>
            <person name="Bowman J.L."/>
            <person name="Gribskov M."/>
            <person name="dePamphilis C."/>
            <person name="Albert V.A."/>
            <person name="Aono N."/>
            <person name="Aoyama T."/>
            <person name="Ambrose B.A."/>
            <person name="Ashton N.W."/>
            <person name="Axtell M.J."/>
            <person name="Barker E."/>
            <person name="Barker M.S."/>
            <person name="Bennetzen J.L."/>
            <person name="Bonawitz N.D."/>
            <person name="Chapple C."/>
            <person name="Cheng C."/>
            <person name="Correa L.G."/>
            <person name="Dacre M."/>
            <person name="DeBarry J."/>
            <person name="Dreyer I."/>
            <person name="Elias M."/>
            <person name="Engstrom E.M."/>
            <person name="Estelle M."/>
            <person name="Feng L."/>
            <person name="Finet C."/>
            <person name="Floyd S.K."/>
            <person name="Frommer W.B."/>
            <person name="Fujita T."/>
            <person name="Gramzow L."/>
            <person name="Gutensohn M."/>
            <person name="Harholt J."/>
            <person name="Hattori M."/>
            <person name="Heyl A."/>
            <person name="Hirai T."/>
            <person name="Hiwatashi Y."/>
            <person name="Ishikawa M."/>
            <person name="Iwata M."/>
            <person name="Karol K.G."/>
            <person name="Koehler B."/>
            <person name="Kolukisaoglu U."/>
            <person name="Kubo M."/>
            <person name="Kurata T."/>
            <person name="Lalonde S."/>
            <person name="Li K."/>
            <person name="Li Y."/>
            <person name="Litt A."/>
            <person name="Lyons E."/>
            <person name="Manning G."/>
            <person name="Maruyama T."/>
            <person name="Michael T.P."/>
            <person name="Mikami K."/>
            <person name="Miyazaki S."/>
            <person name="Morinaga S."/>
            <person name="Murata T."/>
            <person name="Mueller-Roeber B."/>
            <person name="Nelson D.R."/>
            <person name="Obara M."/>
            <person name="Oguri Y."/>
            <person name="Olmstead R.G."/>
            <person name="Onodera N."/>
            <person name="Petersen B.L."/>
            <person name="Pils B."/>
            <person name="Prigge M."/>
            <person name="Rensing S.A."/>
            <person name="Riano-Pachon D.M."/>
            <person name="Roberts A.W."/>
            <person name="Sato Y."/>
            <person name="Scheller H.V."/>
            <person name="Schulz B."/>
            <person name="Schulz C."/>
            <person name="Shakirov E.V."/>
            <person name="Shibagaki N."/>
            <person name="Shinohara N."/>
            <person name="Shippen D.E."/>
            <person name="Soerensen I."/>
            <person name="Sotooka R."/>
            <person name="Sugimoto N."/>
            <person name="Sugita M."/>
            <person name="Sumikawa N."/>
            <person name="Tanurdzic M."/>
            <person name="Theissen G."/>
            <person name="Ulvskov P."/>
            <person name="Wakazuki S."/>
            <person name="Weng J.K."/>
            <person name="Willats W.W."/>
            <person name="Wipf D."/>
            <person name="Wolf P.G."/>
            <person name="Yang L."/>
            <person name="Zimmer A.D."/>
            <person name="Zhu Q."/>
            <person name="Mitros T."/>
            <person name="Hellsten U."/>
            <person name="Loque D."/>
            <person name="Otillar R."/>
            <person name="Salamov A."/>
            <person name="Schmutz J."/>
            <person name="Shapiro H."/>
            <person name="Lindquist E."/>
            <person name="Lucas S."/>
            <person name="Rokhsar D."/>
            <person name="Grigoriev I.V."/>
        </authorList>
    </citation>
    <scope>NUCLEOTIDE SEQUENCE [LARGE SCALE GENOMIC DNA]</scope>
</reference>
<feature type="domain" description="Condensin-2 complex subunit H2 C-terminal" evidence="9">
    <location>
        <begin position="410"/>
        <end position="548"/>
    </location>
</feature>
<evidence type="ECO:0000259" key="10">
    <source>
        <dbReference type="Pfam" id="PF16869"/>
    </source>
</evidence>
<keyword evidence="4" id="KW-0226">DNA condensation</keyword>
<evidence type="ECO:0000256" key="7">
    <source>
        <dbReference type="SAM" id="MobiDB-lite"/>
    </source>
</evidence>
<evidence type="ECO:0000256" key="5">
    <source>
        <dbReference type="ARBA" id="ARBA00023242"/>
    </source>
</evidence>
<dbReference type="EMBL" id="GL377565">
    <property type="protein sequence ID" value="EFJ37903.1"/>
    <property type="molecule type" value="Genomic_DNA"/>
</dbReference>
<dbReference type="InterPro" id="IPR009378">
    <property type="entry name" value="H2_N"/>
</dbReference>
<dbReference type="InterPro" id="IPR031719">
    <property type="entry name" value="H2_M"/>
</dbReference>
<dbReference type="GO" id="GO:0051306">
    <property type="term" value="P:mitotic sister chromatid separation"/>
    <property type="evidence" value="ECO:0000318"/>
    <property type="project" value="GO_Central"/>
</dbReference>
<keyword evidence="12" id="KW-1185">Reference proteome</keyword>
<proteinExistence type="inferred from homology"/>
<dbReference type="GO" id="GO:0000796">
    <property type="term" value="C:condensin complex"/>
    <property type="evidence" value="ECO:0000318"/>
    <property type="project" value="GO_Central"/>
</dbReference>
<dbReference type="InParanoid" id="D8QR20"/>
<dbReference type="Pfam" id="PF16869">
    <property type="entry name" value="CNDH2_M"/>
    <property type="match status" value="1"/>
</dbReference>
<evidence type="ECO:0000313" key="12">
    <source>
        <dbReference type="Proteomes" id="UP000001514"/>
    </source>
</evidence>
<sequence length="622" mass="69014">MASGEGEPRYAHLLQPCRDLGENWSVDVAQELEEYLSQLHLTPPFQDGQSCLNFAEAALLIQGSTQVYSKKVEYLYALVLQALSFISQKKCALPENGSAKEAEVVEEEKEEEFLNLDDVPEETNIDLNDGESIGITPSLNRPPTSLLVVEGDAFETMKNGGELSTYQIATSFLYRDFLLLDPCDAEAVDNYLYVPRAERATPRPPSSSRSRSHRASSPGRRASSGKKTRPSYAGDDFCEGPEDDFEPCSARNINFDAPLEGANNIPHADEQQQQDDEDDPWARLNPHEPGTLLVKPYKRGLLSRKKPTKAPVVDVEFPMATRNGTTFCEFLEALQDKEAADRLKRTTKTNSRTAEKAKPDFQTAAEPPESDDEPDNVDNFEPWDNTVPEAGGETEPLNAPEPSEQQGETSFEKLCHATRDSVMQTLVEAELRAELASRVSNWKVKVEASLAEQDARPAFDIHVYGERIIERCLHEAPEQSDGVSSFTQIVKGQDSHDVARSFAALLQLVNNGNVLIERDAPSCTTGCFTAETPFKVKLLSSQKVHEDMLHYQAPSHAARTKEAHTPPRVKRQATRLDVLSPPVQSQPGEAFTGVENATPKLTPVSKRRCKRRPLQAIKNANR</sequence>
<comment type="similarity">
    <text evidence="2">Belongs to the CND2 H2 (condensin-2 subunit 2) family.</text>
</comment>
<feature type="region of interest" description="Disordered" evidence="7">
    <location>
        <begin position="198"/>
        <end position="240"/>
    </location>
</feature>
<dbReference type="AlphaFoldDB" id="D8QR20"/>
<evidence type="ECO:0000259" key="9">
    <source>
        <dbReference type="Pfam" id="PF16858"/>
    </source>
</evidence>
<comment type="subcellular location">
    <subcellularLocation>
        <location evidence="1">Nucleus</location>
    </subcellularLocation>
</comment>
<dbReference type="OrthoDB" id="10038475at2759"/>
<evidence type="ECO:0000256" key="3">
    <source>
        <dbReference type="ARBA" id="ARBA00016903"/>
    </source>
</evidence>
<dbReference type="GO" id="GO:0010032">
    <property type="term" value="P:meiotic chromosome condensation"/>
    <property type="evidence" value="ECO:0000318"/>
    <property type="project" value="GO_Central"/>
</dbReference>
<organism evidence="12">
    <name type="scientific">Selaginella moellendorffii</name>
    <name type="common">Spikemoss</name>
    <dbReference type="NCBI Taxonomy" id="88036"/>
    <lineage>
        <taxon>Eukaryota</taxon>
        <taxon>Viridiplantae</taxon>
        <taxon>Streptophyta</taxon>
        <taxon>Embryophyta</taxon>
        <taxon>Tracheophyta</taxon>
        <taxon>Lycopodiopsida</taxon>
        <taxon>Selaginellales</taxon>
        <taxon>Selaginellaceae</taxon>
        <taxon>Selaginella</taxon>
    </lineage>
</organism>
<dbReference type="HOGENOM" id="CLU_018318_0_0_1"/>
<feature type="domain" description="Condensin II complex subunit H2 middle" evidence="10">
    <location>
        <begin position="141"/>
        <end position="279"/>
    </location>
</feature>
<feature type="region of interest" description="Disordered" evidence="7">
    <location>
        <begin position="342"/>
        <end position="410"/>
    </location>
</feature>
<dbReference type="eggNOG" id="KOG2359">
    <property type="taxonomic scope" value="Eukaryota"/>
</dbReference>
<dbReference type="Pfam" id="PF16858">
    <property type="entry name" value="CNDH2_C"/>
    <property type="match status" value="1"/>
</dbReference>
<dbReference type="Proteomes" id="UP000001514">
    <property type="component" value="Unassembled WGS sequence"/>
</dbReference>
<protein>
    <recommendedName>
        <fullName evidence="3">Condensin-2 complex subunit H2</fullName>
    </recommendedName>
    <alternativeName>
        <fullName evidence="6">Non-SMC condensin II complex subunit H2</fullName>
    </alternativeName>
</protein>